<protein>
    <submittedName>
        <fullName evidence="5">PTS lactose/cellobiose transporter subunit IIA</fullName>
    </submittedName>
</protein>
<dbReference type="PANTHER" id="PTHR34382">
    <property type="entry name" value="PTS SYSTEM N,N'-DIACETYLCHITOBIOSE-SPECIFIC EIIA COMPONENT"/>
    <property type="match status" value="1"/>
</dbReference>
<evidence type="ECO:0000256" key="1">
    <source>
        <dbReference type="ARBA" id="ARBA00022448"/>
    </source>
</evidence>
<comment type="caution">
    <text evidence="5">The sequence shown here is derived from an EMBL/GenBank/DDBJ whole genome shotgun (WGS) entry which is preliminary data.</text>
</comment>
<keyword evidence="1" id="KW-0813">Transport</keyword>
<gene>
    <name evidence="5" type="ORF">DWZ83_09185</name>
</gene>
<accession>A0A415P317</accession>
<dbReference type="Gene3D" id="1.20.58.80">
    <property type="entry name" value="Phosphotransferase system, lactose/cellobiose-type IIA subunit"/>
    <property type="match status" value="1"/>
</dbReference>
<dbReference type="InterPro" id="IPR036542">
    <property type="entry name" value="PTS_IIA_lac/cel_sf"/>
</dbReference>
<dbReference type="Pfam" id="PF02255">
    <property type="entry name" value="PTS_IIA"/>
    <property type="match status" value="1"/>
</dbReference>
<reference evidence="5 6" key="1">
    <citation type="submission" date="2018-08" db="EMBL/GenBank/DDBJ databases">
        <title>A genome reference for cultivated species of the human gut microbiota.</title>
        <authorList>
            <person name="Zou Y."/>
            <person name="Xue W."/>
            <person name="Luo G."/>
        </authorList>
    </citation>
    <scope>NUCLEOTIDE SEQUENCE [LARGE SCALE GENOMIC DNA]</scope>
    <source>
        <strain evidence="5 6">AF35-6BH</strain>
    </source>
</reference>
<organism evidence="5 6">
    <name type="scientific">Amedibacillus dolichus</name>
    <dbReference type="NCBI Taxonomy" id="31971"/>
    <lineage>
        <taxon>Bacteria</taxon>
        <taxon>Bacillati</taxon>
        <taxon>Bacillota</taxon>
        <taxon>Erysipelotrichia</taxon>
        <taxon>Erysipelotrichales</taxon>
        <taxon>Erysipelotrichaceae</taxon>
        <taxon>Amedibacillus</taxon>
    </lineage>
</organism>
<proteinExistence type="predicted"/>
<keyword evidence="2" id="KW-0762">Sugar transport</keyword>
<keyword evidence="4" id="KW-0598">Phosphotransferase system</keyword>
<evidence type="ECO:0000313" key="5">
    <source>
        <dbReference type="EMBL" id="RHM07147.1"/>
    </source>
</evidence>
<dbReference type="SUPFAM" id="SSF46973">
    <property type="entry name" value="Enzyme IIa from lactose specific PTS, IIa-lac"/>
    <property type="match status" value="1"/>
</dbReference>
<evidence type="ECO:0000256" key="4">
    <source>
        <dbReference type="ARBA" id="ARBA00022683"/>
    </source>
</evidence>
<dbReference type="Proteomes" id="UP000284868">
    <property type="component" value="Unassembled WGS sequence"/>
</dbReference>
<keyword evidence="3" id="KW-0808">Transferase</keyword>
<dbReference type="InterPro" id="IPR003188">
    <property type="entry name" value="PTS_IIA_lac/cel"/>
</dbReference>
<dbReference type="RefSeq" id="WP_118365850.1">
    <property type="nucleotide sequence ID" value="NZ_QRPK01000068.1"/>
</dbReference>
<evidence type="ECO:0000256" key="2">
    <source>
        <dbReference type="ARBA" id="ARBA00022597"/>
    </source>
</evidence>
<dbReference type="AlphaFoldDB" id="A0A415P317"/>
<evidence type="ECO:0000256" key="3">
    <source>
        <dbReference type="ARBA" id="ARBA00022679"/>
    </source>
</evidence>
<sequence>MNENVYESICFQIISYAGTAKSCFLEAIEEAKTGSDYISLLKEGNDAFQKASEIHHQALQKDTNRELELGLLLMHAETILSSAETIRDLANTIIMLIEKK</sequence>
<dbReference type="OrthoDB" id="389577at2"/>
<dbReference type="GO" id="GO:0016740">
    <property type="term" value="F:transferase activity"/>
    <property type="evidence" value="ECO:0007669"/>
    <property type="project" value="UniProtKB-KW"/>
</dbReference>
<dbReference type="PANTHER" id="PTHR34382:SF10">
    <property type="entry name" value="PTS SYSTEM OLIGO-BETA-MANNOSIDE-SPECIFIC EIIA COMPONENT"/>
    <property type="match status" value="1"/>
</dbReference>
<keyword evidence="6" id="KW-1185">Reference proteome</keyword>
<name>A0A415P317_9FIRM</name>
<evidence type="ECO:0000313" key="6">
    <source>
        <dbReference type="Proteomes" id="UP000284868"/>
    </source>
</evidence>
<dbReference type="EMBL" id="QRPK01000068">
    <property type="protein sequence ID" value="RHM07147.1"/>
    <property type="molecule type" value="Genomic_DNA"/>
</dbReference>
<dbReference type="GO" id="GO:0009401">
    <property type="term" value="P:phosphoenolpyruvate-dependent sugar phosphotransferase system"/>
    <property type="evidence" value="ECO:0007669"/>
    <property type="project" value="UniProtKB-KW"/>
</dbReference>